<feature type="domain" description="Aminotransferase class V" evidence="1">
    <location>
        <begin position="28"/>
        <end position="401"/>
    </location>
</feature>
<reference evidence="2" key="1">
    <citation type="submission" date="2022-08" db="EMBL/GenBank/DDBJ databases">
        <title>Alicyclobacillus dauci DSM2870, complete genome.</title>
        <authorList>
            <person name="Wang Q."/>
            <person name="Cai R."/>
            <person name="Wang Z."/>
        </authorList>
    </citation>
    <scope>NUCLEOTIDE SEQUENCE</scope>
    <source>
        <strain evidence="2">DSM 28700</strain>
    </source>
</reference>
<accession>A0ABY6Z4P0</accession>
<dbReference type="SUPFAM" id="SSF53383">
    <property type="entry name" value="PLP-dependent transferases"/>
    <property type="match status" value="1"/>
</dbReference>
<dbReference type="Pfam" id="PF00266">
    <property type="entry name" value="Aminotran_5"/>
    <property type="match status" value="1"/>
</dbReference>
<dbReference type="NCBIfam" id="TIGR01976">
    <property type="entry name" value="am_tr_V_VC1184"/>
    <property type="match status" value="1"/>
</dbReference>
<dbReference type="Gene3D" id="3.90.1150.10">
    <property type="entry name" value="Aspartate Aminotransferase, domain 1"/>
    <property type="match status" value="1"/>
</dbReference>
<evidence type="ECO:0000313" key="3">
    <source>
        <dbReference type="Proteomes" id="UP001164803"/>
    </source>
</evidence>
<dbReference type="InterPro" id="IPR015421">
    <property type="entry name" value="PyrdxlP-dep_Trfase_major"/>
</dbReference>
<evidence type="ECO:0000313" key="2">
    <source>
        <dbReference type="EMBL" id="WAH37802.1"/>
    </source>
</evidence>
<protein>
    <submittedName>
        <fullName evidence="2">Cysteine desulfurase-like protein</fullName>
    </submittedName>
</protein>
<dbReference type="InterPro" id="IPR015422">
    <property type="entry name" value="PyrdxlP-dep_Trfase_small"/>
</dbReference>
<gene>
    <name evidence="2" type="ORF">NZD86_04665</name>
</gene>
<organism evidence="2 3">
    <name type="scientific">Alicyclobacillus dauci</name>
    <dbReference type="NCBI Taxonomy" id="1475485"/>
    <lineage>
        <taxon>Bacteria</taxon>
        <taxon>Bacillati</taxon>
        <taxon>Bacillota</taxon>
        <taxon>Bacilli</taxon>
        <taxon>Bacillales</taxon>
        <taxon>Alicyclobacillaceae</taxon>
        <taxon>Alicyclobacillus</taxon>
    </lineage>
</organism>
<dbReference type="PANTHER" id="PTHR43586">
    <property type="entry name" value="CYSTEINE DESULFURASE"/>
    <property type="match status" value="1"/>
</dbReference>
<dbReference type="InterPro" id="IPR015424">
    <property type="entry name" value="PyrdxlP-dep_Trfase"/>
</dbReference>
<evidence type="ECO:0000259" key="1">
    <source>
        <dbReference type="Pfam" id="PF00266"/>
    </source>
</evidence>
<dbReference type="RefSeq" id="WP_268045326.1">
    <property type="nucleotide sequence ID" value="NZ_CP104064.1"/>
</dbReference>
<dbReference type="Proteomes" id="UP001164803">
    <property type="component" value="Chromosome"/>
</dbReference>
<dbReference type="InterPro" id="IPR000192">
    <property type="entry name" value="Aminotrans_V_dom"/>
</dbReference>
<dbReference type="Gene3D" id="3.40.640.10">
    <property type="entry name" value="Type I PLP-dependent aspartate aminotransferase-like (Major domain)"/>
    <property type="match status" value="1"/>
</dbReference>
<sequence length="410" mass="44775">MPIKPFDVDRVREQFPALNRTHRGQRVVYLDGPGGSQVCQMAIDAITGYMSRGGANLHGAFPTSVETENIIAETRYTVAQFLNVRPEEVAFGANMTTLNMAIARALSRTWNAGDEIVLSELDHRANVDPWLLAAQDKGVTVKWLTVDTETFQLELHLLDDVITEKTKLVAVGLSSNAVGTVTNVRQVADMAHQVGALVAVDAVHAAPHISIDRDAIGADILVCSAYKFFGPHVGIASIRADLFERLEVYKLNPAPVQYPDKLETGTQNHAGVAGVNAAISFISILGKGTTLREKLVDAMMTIEHYEDNLAARIRNELRTLPGLTLYAAPDPARKTPTVAFRVKGLTPRQLCEKMVESYGIFVADGDFYATTLAEKIGIHTSGGWIRAGLAPYNTIDEIDAFLDALRRIIR</sequence>
<dbReference type="PANTHER" id="PTHR43586:SF21">
    <property type="entry name" value="PYRIDOXAL PHOSPHATE (PLP)-DEPENDENT ASPARTATE AMINOTRANSFERASE SUPERFAMILY"/>
    <property type="match status" value="1"/>
</dbReference>
<dbReference type="EMBL" id="CP104064">
    <property type="protein sequence ID" value="WAH37802.1"/>
    <property type="molecule type" value="Genomic_DNA"/>
</dbReference>
<name>A0ABY6Z4P0_9BACL</name>
<proteinExistence type="predicted"/>
<keyword evidence="3" id="KW-1185">Reference proteome</keyword>
<dbReference type="InterPro" id="IPR011340">
    <property type="entry name" value="Cys_dSase-rel"/>
</dbReference>